<evidence type="ECO:0000256" key="1">
    <source>
        <dbReference type="SAM" id="MobiDB-lite"/>
    </source>
</evidence>
<organism evidence="2 3">
    <name type="scientific">Necator americanus</name>
    <name type="common">Human hookworm</name>
    <dbReference type="NCBI Taxonomy" id="51031"/>
    <lineage>
        <taxon>Eukaryota</taxon>
        <taxon>Metazoa</taxon>
        <taxon>Ecdysozoa</taxon>
        <taxon>Nematoda</taxon>
        <taxon>Chromadorea</taxon>
        <taxon>Rhabditida</taxon>
        <taxon>Rhabditina</taxon>
        <taxon>Rhabditomorpha</taxon>
        <taxon>Strongyloidea</taxon>
        <taxon>Ancylostomatidae</taxon>
        <taxon>Bunostominae</taxon>
        <taxon>Necator</taxon>
    </lineage>
</organism>
<feature type="region of interest" description="Disordered" evidence="1">
    <location>
        <begin position="79"/>
        <end position="107"/>
    </location>
</feature>
<comment type="caution">
    <text evidence="2">The sequence shown here is derived from an EMBL/GenBank/DDBJ whole genome shotgun (WGS) entry which is preliminary data.</text>
</comment>
<sequence>MALIYANAVNKRMNNPISKPKKKHTPPCSFLDDSPAGTARDGRKRSTSRETTPLRKTSCNLPLHLQANHSYTGSDVLTSTQLSHRPVQRSKTSCGELSNRDNDDDTLRKISHPAISQSATSQTICGRRIDDKRSLAKKSLIQKYNLEHVYDEGEEQLEGRRRSISLDPEQWFEQVTEQGDK</sequence>
<feature type="compositionally biased region" description="Polar residues" evidence="1">
    <location>
        <begin position="79"/>
        <end position="96"/>
    </location>
</feature>
<proteinExistence type="predicted"/>
<protein>
    <submittedName>
        <fullName evidence="2">Uncharacterized protein</fullName>
    </submittedName>
</protein>
<feature type="compositionally biased region" description="Basic and acidic residues" evidence="1">
    <location>
        <begin position="98"/>
        <end position="107"/>
    </location>
</feature>
<keyword evidence="3" id="KW-1185">Reference proteome</keyword>
<accession>A0ABR1ETB4</accession>
<dbReference type="EMBL" id="JAVFWL010000006">
    <property type="protein sequence ID" value="KAK6765660.1"/>
    <property type="molecule type" value="Genomic_DNA"/>
</dbReference>
<evidence type="ECO:0000313" key="2">
    <source>
        <dbReference type="EMBL" id="KAK6765660.1"/>
    </source>
</evidence>
<evidence type="ECO:0000313" key="3">
    <source>
        <dbReference type="Proteomes" id="UP001303046"/>
    </source>
</evidence>
<dbReference type="Proteomes" id="UP001303046">
    <property type="component" value="Unassembled WGS sequence"/>
</dbReference>
<reference evidence="2 3" key="1">
    <citation type="submission" date="2023-08" db="EMBL/GenBank/DDBJ databases">
        <title>A Necator americanus chromosomal reference genome.</title>
        <authorList>
            <person name="Ilik V."/>
            <person name="Petrzelkova K.J."/>
            <person name="Pardy F."/>
            <person name="Fuh T."/>
            <person name="Niatou-Singa F.S."/>
            <person name="Gouil Q."/>
            <person name="Baker L."/>
            <person name="Ritchie M.E."/>
            <person name="Jex A.R."/>
            <person name="Gazzola D."/>
            <person name="Li H."/>
            <person name="Toshio Fujiwara R."/>
            <person name="Zhan B."/>
            <person name="Aroian R.V."/>
            <person name="Pafco B."/>
            <person name="Schwarz E.M."/>
        </authorList>
    </citation>
    <scope>NUCLEOTIDE SEQUENCE [LARGE SCALE GENOMIC DNA]</scope>
    <source>
        <strain evidence="2 3">Aroian</strain>
        <tissue evidence="2">Whole animal</tissue>
    </source>
</reference>
<feature type="region of interest" description="Disordered" evidence="1">
    <location>
        <begin position="14"/>
        <end position="57"/>
    </location>
</feature>
<name>A0ABR1ETB4_NECAM</name>
<gene>
    <name evidence="2" type="primary">Necator_chrX.g25691</name>
    <name evidence="2" type="ORF">RB195_025525</name>
</gene>